<evidence type="ECO:0000313" key="3">
    <source>
        <dbReference type="EMBL" id="PWU23600.1"/>
    </source>
</evidence>
<dbReference type="InterPro" id="IPR050552">
    <property type="entry name" value="LacD_aldolase"/>
</dbReference>
<proteinExistence type="inferred from homology"/>
<dbReference type="AlphaFoldDB" id="A0A317JT48"/>
<dbReference type="PANTHER" id="PTHR39340">
    <property type="entry name" value="SULFOFRUCTOSEPHOSPHATE ALDOLASE"/>
    <property type="match status" value="1"/>
</dbReference>
<reference evidence="3 4" key="1">
    <citation type="submission" date="2018-02" db="EMBL/GenBank/DDBJ databases">
        <title>Genomic Reconstructions from Amazon Rainforest and Pasture Soil Reveal Novel Insights into the Physiology of Candidate Phyla in Tropical Sites.</title>
        <authorList>
            <person name="Kroeger M.E."/>
            <person name="Delmont T."/>
            <person name="Eren A.M."/>
            <person name="Guo J."/>
            <person name="Meyer K.M."/>
            <person name="Khan K."/>
            <person name="Rodrigues J.L.M."/>
            <person name="Bohannan B.J.M."/>
            <person name="Tringe S."/>
            <person name="Borges C.D."/>
            <person name="Tiedje J."/>
            <person name="Tsai S.M."/>
            <person name="Nusslein K."/>
        </authorList>
    </citation>
    <scope>NUCLEOTIDE SEQUENCE [LARGE SCALE GENOMIC DNA]</scope>
    <source>
        <strain evidence="3">Amazon FNV 2010 28 9</strain>
    </source>
</reference>
<keyword evidence="2" id="KW-0456">Lyase</keyword>
<dbReference type="InterPro" id="IPR013785">
    <property type="entry name" value="Aldolase_TIM"/>
</dbReference>
<comment type="caution">
    <text evidence="3">The sequence shown here is derived from an EMBL/GenBank/DDBJ whole genome shotgun (WGS) entry which is preliminary data.</text>
</comment>
<accession>A0A317JT48</accession>
<dbReference type="GO" id="GO:1902777">
    <property type="term" value="P:6-sulfoquinovose(1-) catabolic process"/>
    <property type="evidence" value="ECO:0007669"/>
    <property type="project" value="TreeGrafter"/>
</dbReference>
<dbReference type="EMBL" id="PSRQ01000029">
    <property type="protein sequence ID" value="PWU23600.1"/>
    <property type="molecule type" value="Genomic_DNA"/>
</dbReference>
<dbReference type="Pfam" id="PF01791">
    <property type="entry name" value="DeoC"/>
    <property type="match status" value="1"/>
</dbReference>
<dbReference type="GO" id="GO:0061595">
    <property type="term" value="F:6-deoxy-6-sulfofructose-1-phosphate aldolase activity"/>
    <property type="evidence" value="ECO:0007669"/>
    <property type="project" value="TreeGrafter"/>
</dbReference>
<sequence>MTLQAFQTPDGFLTIAPFDHRNSLAEKFHFNIQNPDDFALFLELKKLFMSQLSPYVSSVLTDPDIGIETIALKASKTGLFLSLEESSYDSDHDAMTILKENWGIDEIKKRGAGAKLLVYFNPLKPTATKKLELIRVLFEEAKKKGIIFLLEPVLYGVADKNWEIVHLQMCELVAPYCDILKIQYPGSAISCEKVNELHDHWILLSRGVLYEEFARDLRIAAAAGCTGFAAGRAVWQEVEATKDPVHWKQFLDDVAVPRLIELTQILRSSYKAS</sequence>
<dbReference type="Gene3D" id="3.20.20.70">
    <property type="entry name" value="Aldolase class I"/>
    <property type="match status" value="1"/>
</dbReference>
<gene>
    <name evidence="3" type="ORF">C5B42_02445</name>
</gene>
<evidence type="ECO:0000256" key="2">
    <source>
        <dbReference type="ARBA" id="ARBA00023239"/>
    </source>
</evidence>
<name>A0A317JT48_9BACT</name>
<organism evidence="3 4">
    <name type="scientific">Candidatus Cerribacteria bacterium 'Amazon FNV 2010 28 9'</name>
    <dbReference type="NCBI Taxonomy" id="2081795"/>
    <lineage>
        <taxon>Bacteria</taxon>
        <taxon>Candidatus Cerribacteria</taxon>
    </lineage>
</organism>
<dbReference type="Proteomes" id="UP000246104">
    <property type="component" value="Unassembled WGS sequence"/>
</dbReference>
<evidence type="ECO:0008006" key="5">
    <source>
        <dbReference type="Google" id="ProtNLM"/>
    </source>
</evidence>
<protein>
    <recommendedName>
        <fullName evidence="5">DUF2090 domain-containing protein</fullName>
    </recommendedName>
</protein>
<comment type="similarity">
    <text evidence="1">Belongs to the aldolase LacD family.</text>
</comment>
<dbReference type="SUPFAM" id="SSF51569">
    <property type="entry name" value="Aldolase"/>
    <property type="match status" value="1"/>
</dbReference>
<dbReference type="PANTHER" id="PTHR39340:SF1">
    <property type="entry name" value="SULFOFRUCTOSEPHOSPHATE ALDOLASE"/>
    <property type="match status" value="1"/>
</dbReference>
<dbReference type="InterPro" id="IPR002915">
    <property type="entry name" value="DeoC/FbaB/LacD_aldolase"/>
</dbReference>
<evidence type="ECO:0000256" key="1">
    <source>
        <dbReference type="ARBA" id="ARBA00008679"/>
    </source>
</evidence>
<evidence type="ECO:0000313" key="4">
    <source>
        <dbReference type="Proteomes" id="UP000246104"/>
    </source>
</evidence>
<dbReference type="SMART" id="SM01133">
    <property type="entry name" value="DeoC"/>
    <property type="match status" value="1"/>
</dbReference>